<evidence type="ECO:0000259" key="6">
    <source>
        <dbReference type="SMART" id="SM00724"/>
    </source>
</evidence>
<keyword evidence="3 5" id="KW-1133">Transmembrane helix</keyword>
<evidence type="ECO:0000256" key="3">
    <source>
        <dbReference type="ARBA" id="ARBA00022989"/>
    </source>
</evidence>
<dbReference type="InterPro" id="IPR016439">
    <property type="entry name" value="Lag1/Lac1-like"/>
</dbReference>
<dbReference type="AlphaFoldDB" id="A0A3B0MQG3"/>
<feature type="transmembrane region" description="Helical" evidence="5">
    <location>
        <begin position="226"/>
        <end position="251"/>
    </location>
</feature>
<dbReference type="VEuPathDB" id="PiroplasmaDB:TA12945"/>
<keyword evidence="4 5" id="KW-0472">Membrane</keyword>
<dbReference type="GO" id="GO:0050291">
    <property type="term" value="F:sphingosine N-acyltransferase activity"/>
    <property type="evidence" value="ECO:0007669"/>
    <property type="project" value="InterPro"/>
</dbReference>
<sequence>MIEYENNRIFVFKGVMPHVNKSDKYIVLFFIVVLSLLRIIFAGCDSCYTIKYPSVFRNLITKYELSPKKRVAKMSESIWYFIWHTSSCLYTLKLLIKDYGNSKSPGWINYFLKDLKGIWFFAEDIYQVKSKTPSWPELEINMETRILLLMCTGFWISCLIFIRWETRRSDTSIMTFHHITTTTLLILSYIYNFHRISMIIIFLHDIPDVFLYLTKTYSYFTRKNEILLSLFFVTYGLSHFIARFVLLLRYIAYPLLINFDNFEYSGGTIRYLWDFPGGIICPISIIILTIMNAYWLKLILGLFKKFLLDKEELR</sequence>
<dbReference type="GO" id="GO:0046513">
    <property type="term" value="P:ceramide biosynthetic process"/>
    <property type="evidence" value="ECO:0007669"/>
    <property type="project" value="InterPro"/>
</dbReference>
<dbReference type="EMBL" id="UIVS01000002">
    <property type="protein sequence ID" value="SVP91732.1"/>
    <property type="molecule type" value="Genomic_DNA"/>
</dbReference>
<dbReference type="PANTHER" id="PTHR12560">
    <property type="entry name" value="LONGEVITY ASSURANCE FACTOR 1 LAG1"/>
    <property type="match status" value="1"/>
</dbReference>
<gene>
    <name evidence="7" type="ORF">TAT_000177100</name>
    <name evidence="8" type="ORF">TAV_000177300</name>
</gene>
<dbReference type="SMART" id="SM00724">
    <property type="entry name" value="TLC"/>
    <property type="match status" value="1"/>
</dbReference>
<feature type="transmembrane region" description="Helical" evidence="5">
    <location>
        <begin position="25"/>
        <end position="44"/>
    </location>
</feature>
<dbReference type="EMBL" id="UIVT01000002">
    <property type="protein sequence ID" value="SVP91384.1"/>
    <property type="molecule type" value="Genomic_DNA"/>
</dbReference>
<feature type="transmembrane region" description="Helical" evidence="5">
    <location>
        <begin position="146"/>
        <end position="164"/>
    </location>
</feature>
<reference evidence="8" key="1">
    <citation type="submission" date="2018-07" db="EMBL/GenBank/DDBJ databases">
        <authorList>
            <person name="Quirk P.G."/>
            <person name="Krulwich T.A."/>
        </authorList>
    </citation>
    <scope>NUCLEOTIDE SEQUENCE</scope>
    <source>
        <strain evidence="8">Anand</strain>
    </source>
</reference>
<dbReference type="GO" id="GO:0005783">
    <property type="term" value="C:endoplasmic reticulum"/>
    <property type="evidence" value="ECO:0007669"/>
    <property type="project" value="TreeGrafter"/>
</dbReference>
<feature type="transmembrane region" description="Helical" evidence="5">
    <location>
        <begin position="271"/>
        <end position="296"/>
    </location>
</feature>
<comment type="subcellular location">
    <subcellularLocation>
        <location evidence="1">Membrane</location>
        <topology evidence="1">Multi-pass membrane protein</topology>
    </subcellularLocation>
</comment>
<organism evidence="8">
    <name type="scientific">Theileria annulata</name>
    <dbReference type="NCBI Taxonomy" id="5874"/>
    <lineage>
        <taxon>Eukaryota</taxon>
        <taxon>Sar</taxon>
        <taxon>Alveolata</taxon>
        <taxon>Apicomplexa</taxon>
        <taxon>Aconoidasida</taxon>
        <taxon>Piroplasmida</taxon>
        <taxon>Theileriidae</taxon>
        <taxon>Theileria</taxon>
    </lineage>
</organism>
<evidence type="ECO:0000256" key="2">
    <source>
        <dbReference type="ARBA" id="ARBA00022692"/>
    </source>
</evidence>
<evidence type="ECO:0000313" key="8">
    <source>
        <dbReference type="EMBL" id="SVP91732.1"/>
    </source>
</evidence>
<evidence type="ECO:0000256" key="5">
    <source>
        <dbReference type="SAM" id="Phobius"/>
    </source>
</evidence>
<dbReference type="Pfam" id="PF03798">
    <property type="entry name" value="TRAM_LAG1_CLN8"/>
    <property type="match status" value="1"/>
</dbReference>
<dbReference type="PANTHER" id="PTHR12560:SF0">
    <property type="entry name" value="LD18904P"/>
    <property type="match status" value="1"/>
</dbReference>
<dbReference type="GO" id="GO:0016020">
    <property type="term" value="C:membrane"/>
    <property type="evidence" value="ECO:0007669"/>
    <property type="project" value="UniProtKB-SubCell"/>
</dbReference>
<proteinExistence type="predicted"/>
<dbReference type="InterPro" id="IPR006634">
    <property type="entry name" value="TLC-dom"/>
</dbReference>
<evidence type="ECO:0000256" key="4">
    <source>
        <dbReference type="ARBA" id="ARBA00023136"/>
    </source>
</evidence>
<keyword evidence="2 5" id="KW-0812">Transmembrane</keyword>
<evidence type="ECO:0000256" key="1">
    <source>
        <dbReference type="ARBA" id="ARBA00004141"/>
    </source>
</evidence>
<protein>
    <submittedName>
        <fullName evidence="8">TLC domain containing protein, putative</fullName>
    </submittedName>
</protein>
<name>A0A3B0MQG3_THEAN</name>
<accession>A0A3B0MQG3</accession>
<feature type="domain" description="TLC" evidence="6">
    <location>
        <begin position="102"/>
        <end position="308"/>
    </location>
</feature>
<evidence type="ECO:0000313" key="7">
    <source>
        <dbReference type="EMBL" id="SVP91384.1"/>
    </source>
</evidence>